<dbReference type="STRING" id="101127.A0A1X2GE98"/>
<dbReference type="Gene3D" id="1.20.890.10">
    <property type="entry name" value="cAMP-dependent protein kinase regulatory subunit, dimerization-anchoring domain"/>
    <property type="match status" value="1"/>
</dbReference>
<evidence type="ECO:0000313" key="5">
    <source>
        <dbReference type="Proteomes" id="UP000242146"/>
    </source>
</evidence>
<evidence type="ECO:0000256" key="2">
    <source>
        <dbReference type="ARBA" id="ARBA00010849"/>
    </source>
</evidence>
<sequence>TVTNSHVASIAPRAYLDDSVVPVLLEGMKLLVIERPTDPLEFLGKYLLERSQK</sequence>
<dbReference type="AlphaFoldDB" id="A0A1X2GE98"/>
<dbReference type="Proteomes" id="UP000242146">
    <property type="component" value="Unassembled WGS sequence"/>
</dbReference>
<evidence type="ECO:0000256" key="1">
    <source>
        <dbReference type="ARBA" id="ARBA00004123"/>
    </source>
</evidence>
<evidence type="ECO:0000313" key="4">
    <source>
        <dbReference type="EMBL" id="ORX51164.1"/>
    </source>
</evidence>
<reference evidence="4 5" key="1">
    <citation type="submission" date="2016-07" db="EMBL/GenBank/DDBJ databases">
        <title>Pervasive Adenine N6-methylation of Active Genes in Fungi.</title>
        <authorList>
            <consortium name="DOE Joint Genome Institute"/>
            <person name="Mondo S.J."/>
            <person name="Dannebaum R.O."/>
            <person name="Kuo R.C."/>
            <person name="Labutti K."/>
            <person name="Haridas S."/>
            <person name="Kuo A."/>
            <person name="Salamov A."/>
            <person name="Ahrendt S.R."/>
            <person name="Lipzen A."/>
            <person name="Sullivan W."/>
            <person name="Andreopoulos W.B."/>
            <person name="Clum A."/>
            <person name="Lindquist E."/>
            <person name="Daum C."/>
            <person name="Ramamoorthy G.K."/>
            <person name="Gryganskyi A."/>
            <person name="Culley D."/>
            <person name="Magnuson J.K."/>
            <person name="James T.Y."/>
            <person name="O'Malley M.A."/>
            <person name="Stajich J.E."/>
            <person name="Spatafora J.W."/>
            <person name="Visel A."/>
            <person name="Grigoriev I.V."/>
        </authorList>
    </citation>
    <scope>NUCLEOTIDE SEQUENCE [LARGE SCALE GENOMIC DNA]</scope>
    <source>
        <strain evidence="4 5">NRRL 3301</strain>
    </source>
</reference>
<name>A0A1X2GE98_9FUNG</name>
<dbReference type="CDD" id="cd22965">
    <property type="entry name" value="DD_DPY30_SDC1"/>
    <property type="match status" value="1"/>
</dbReference>
<evidence type="ECO:0000256" key="3">
    <source>
        <dbReference type="ARBA" id="ARBA00023242"/>
    </source>
</evidence>
<keyword evidence="3" id="KW-0539">Nucleus</keyword>
<dbReference type="EMBL" id="MCGT01000021">
    <property type="protein sequence ID" value="ORX51164.1"/>
    <property type="molecule type" value="Genomic_DNA"/>
</dbReference>
<organism evidence="4 5">
    <name type="scientific">Hesseltinella vesiculosa</name>
    <dbReference type="NCBI Taxonomy" id="101127"/>
    <lineage>
        <taxon>Eukaryota</taxon>
        <taxon>Fungi</taxon>
        <taxon>Fungi incertae sedis</taxon>
        <taxon>Mucoromycota</taxon>
        <taxon>Mucoromycotina</taxon>
        <taxon>Mucoromycetes</taxon>
        <taxon>Mucorales</taxon>
        <taxon>Cunninghamellaceae</taxon>
        <taxon>Hesseltinella</taxon>
    </lineage>
</organism>
<dbReference type="GO" id="GO:0005634">
    <property type="term" value="C:nucleus"/>
    <property type="evidence" value="ECO:0007669"/>
    <property type="project" value="UniProtKB-SubCell"/>
</dbReference>
<comment type="subcellular location">
    <subcellularLocation>
        <location evidence="1">Nucleus</location>
    </subcellularLocation>
</comment>
<keyword evidence="5" id="KW-1185">Reference proteome</keyword>
<dbReference type="OrthoDB" id="417678at2759"/>
<feature type="non-terminal residue" evidence="4">
    <location>
        <position position="1"/>
    </location>
</feature>
<feature type="non-terminal residue" evidence="4">
    <location>
        <position position="53"/>
    </location>
</feature>
<proteinExistence type="inferred from homology"/>
<dbReference type="InterPro" id="IPR049629">
    <property type="entry name" value="DPY30_SDC1_DD"/>
</dbReference>
<comment type="similarity">
    <text evidence="2">Belongs to the dpy-30 family.</text>
</comment>
<dbReference type="InterPro" id="IPR007858">
    <property type="entry name" value="Dpy-30_motif"/>
</dbReference>
<dbReference type="Pfam" id="PF05186">
    <property type="entry name" value="Dpy-30"/>
    <property type="match status" value="1"/>
</dbReference>
<comment type="caution">
    <text evidence="4">The sequence shown here is derived from an EMBL/GenBank/DDBJ whole genome shotgun (WGS) entry which is preliminary data.</text>
</comment>
<protein>
    <submittedName>
        <fullName evidence="4">Uncharacterized protein</fullName>
    </submittedName>
</protein>
<accession>A0A1X2GE98</accession>
<gene>
    <name evidence="4" type="ORF">DM01DRAFT_1264495</name>
</gene>